<evidence type="ECO:0000313" key="2">
    <source>
        <dbReference type="EMBL" id="KAL0950811.1"/>
    </source>
</evidence>
<dbReference type="InterPro" id="IPR011009">
    <property type="entry name" value="Kinase-like_dom_sf"/>
</dbReference>
<dbReference type="Pfam" id="PF01633">
    <property type="entry name" value="Choline_kinase"/>
    <property type="match status" value="1"/>
</dbReference>
<evidence type="ECO:0008006" key="4">
    <source>
        <dbReference type="Google" id="ProtNLM"/>
    </source>
</evidence>
<keyword evidence="3" id="KW-1185">Reference proteome</keyword>
<evidence type="ECO:0000256" key="1">
    <source>
        <dbReference type="ARBA" id="ARBA00038211"/>
    </source>
</evidence>
<evidence type="ECO:0000313" key="3">
    <source>
        <dbReference type="Proteomes" id="UP001556367"/>
    </source>
</evidence>
<name>A0ABR3J5M8_9AGAR</name>
<dbReference type="CDD" id="cd05157">
    <property type="entry name" value="ETNK_euk"/>
    <property type="match status" value="1"/>
</dbReference>
<dbReference type="Proteomes" id="UP001556367">
    <property type="component" value="Unassembled WGS sequence"/>
</dbReference>
<dbReference type="EMBL" id="JASNQZ010000011">
    <property type="protein sequence ID" value="KAL0950811.1"/>
    <property type="molecule type" value="Genomic_DNA"/>
</dbReference>
<organism evidence="2 3">
    <name type="scientific">Hohenbuehelia grisea</name>
    <dbReference type="NCBI Taxonomy" id="104357"/>
    <lineage>
        <taxon>Eukaryota</taxon>
        <taxon>Fungi</taxon>
        <taxon>Dikarya</taxon>
        <taxon>Basidiomycota</taxon>
        <taxon>Agaricomycotina</taxon>
        <taxon>Agaricomycetes</taxon>
        <taxon>Agaricomycetidae</taxon>
        <taxon>Agaricales</taxon>
        <taxon>Pleurotineae</taxon>
        <taxon>Pleurotaceae</taxon>
        <taxon>Hohenbuehelia</taxon>
    </lineage>
</organism>
<proteinExistence type="inferred from homology"/>
<reference evidence="3" key="1">
    <citation type="submission" date="2024-06" db="EMBL/GenBank/DDBJ databases">
        <title>Multi-omics analyses provide insights into the biosynthesis of the anticancer antibiotic pleurotin in Hohenbuehelia grisea.</title>
        <authorList>
            <person name="Weaver J.A."/>
            <person name="Alberti F."/>
        </authorList>
    </citation>
    <scope>NUCLEOTIDE SEQUENCE [LARGE SCALE GENOMIC DNA]</scope>
    <source>
        <strain evidence="3">T-177</strain>
    </source>
</reference>
<gene>
    <name evidence="2" type="ORF">HGRIS_007575</name>
</gene>
<comment type="similarity">
    <text evidence="1">Belongs to the choline/ethanolamine kinase family.</text>
</comment>
<sequence length="477" mass="53518">MSTPLITKAKPRYRSFSQLFRSSIPAIMPARASPIIAPSLTISTSRSIPIPQRQLSTSSVASYAEPVSSAASSSSILFNDDDVEVVTEEGLHHSETKLEARRYKRPEFAVDLLQVLQDLEIPSWVRPDITPESLQVKKVAGSMTNAVFFISHPNARTLLLRIYGSSSGSLISRPRELHTLHILSSQYRIGPRVYGTFENGRVEEYFESTTLTAEDLREPTISQWTGARMAELHSVDIEVVEDTTPSKRGEGKGWEIGAKKNVKSWLSPAREVLALPGVSDEDRKVLDIDDFESQWTRYLKWLSGIDDVNTGSKRVFAHNDTQYGNLLRLAKLKEGVPEHRQIIVVDFEYASPNPASFDIANHFHEWTAAYDSATPHLLDPARYPTPAQRQNFYAAYLAHAARLGAPLIADRKHELALLERQVCAWSPASHAMWAVWGIVQARENVESETKEPEFDYIGYAKCRMEGFRRELAALGVL</sequence>
<dbReference type="SUPFAM" id="SSF56112">
    <property type="entry name" value="Protein kinase-like (PK-like)"/>
    <property type="match status" value="1"/>
</dbReference>
<protein>
    <recommendedName>
        <fullName evidence="4">Choline kinase</fullName>
    </recommendedName>
</protein>
<dbReference type="Gene3D" id="3.30.200.20">
    <property type="entry name" value="Phosphorylase Kinase, domain 1"/>
    <property type="match status" value="1"/>
</dbReference>
<dbReference type="Gene3D" id="3.90.1200.10">
    <property type="match status" value="1"/>
</dbReference>
<dbReference type="PANTHER" id="PTHR22603:SF93">
    <property type="entry name" value="RE24176P"/>
    <property type="match status" value="1"/>
</dbReference>
<dbReference type="PANTHER" id="PTHR22603">
    <property type="entry name" value="CHOLINE/ETHANOALAMINE KINASE"/>
    <property type="match status" value="1"/>
</dbReference>
<comment type="caution">
    <text evidence="2">The sequence shown here is derived from an EMBL/GenBank/DDBJ whole genome shotgun (WGS) entry which is preliminary data.</text>
</comment>
<accession>A0ABR3J5M8</accession>